<dbReference type="RefSeq" id="WP_284636769.1">
    <property type="nucleotide sequence ID" value="NZ_JASNVC010000012.1"/>
</dbReference>
<reference evidence="3" key="1">
    <citation type="submission" date="2023-05" db="EMBL/GenBank/DDBJ databases">
        <title>Metabolic capabilities are highly conserved among human nasal-associated Corynebacterium species in pangenomic analyses.</title>
        <authorList>
            <person name="Tran T.H."/>
            <person name="Roberts A.Q."/>
            <person name="Escapa I.F."/>
            <person name="Gao W."/>
            <person name="Conlan S."/>
            <person name="Kong H."/>
            <person name="Segre J.A."/>
            <person name="Kelly M.S."/>
            <person name="Lemon K.P."/>
        </authorList>
    </citation>
    <scope>NUCLEOTIDE SEQUENCE</scope>
    <source>
        <strain evidence="3">KPL2618</strain>
    </source>
</reference>
<feature type="transmembrane region" description="Helical" evidence="2">
    <location>
        <begin position="215"/>
        <end position="236"/>
    </location>
</feature>
<dbReference type="AlphaFoldDB" id="A0AAP4C086"/>
<feature type="region of interest" description="Disordered" evidence="1">
    <location>
        <begin position="140"/>
        <end position="206"/>
    </location>
</feature>
<gene>
    <name evidence="3" type="ORF">QPX58_08205</name>
</gene>
<evidence type="ECO:0000256" key="2">
    <source>
        <dbReference type="SAM" id="Phobius"/>
    </source>
</evidence>
<dbReference type="Proteomes" id="UP001230317">
    <property type="component" value="Unassembled WGS sequence"/>
</dbReference>
<dbReference type="EMBL" id="JASNVU010000010">
    <property type="protein sequence ID" value="MDK4335387.1"/>
    <property type="molecule type" value="Genomic_DNA"/>
</dbReference>
<evidence type="ECO:0000313" key="4">
    <source>
        <dbReference type="Proteomes" id="UP001230317"/>
    </source>
</evidence>
<evidence type="ECO:0000256" key="1">
    <source>
        <dbReference type="SAM" id="MobiDB-lite"/>
    </source>
</evidence>
<proteinExistence type="predicted"/>
<evidence type="ECO:0000313" key="3">
    <source>
        <dbReference type="EMBL" id="MDK4335387.1"/>
    </source>
</evidence>
<keyword evidence="2" id="KW-0812">Transmembrane</keyword>
<sequence>MSMAGAVQVAGLGENAGQERTIGTDVLTIRLTQGNPDRDEAAPSGEIQGVSIHLNRLAGLHPTNPSHVRRVEETSLEDIRAWEKDLSLTKVTNSKGEVTFEGLADGFYLVSSSAPDDSYREINEFIVAVPFHTVSDNPNPVPGVIVAKTHNPGPTSTPTPTPPPPDTPPTSPSGGAITTSASTPPSTVVESAEPPMHSKESKTGNGSLAMTGVQVIGLLIAAAILIFTGVAMIAISRKKDTESEGR</sequence>
<keyword evidence="2" id="KW-1133">Transmembrane helix</keyword>
<dbReference type="InterPro" id="IPR013783">
    <property type="entry name" value="Ig-like_fold"/>
</dbReference>
<name>A0AAP4C086_9CORY</name>
<accession>A0AAP4C086</accession>
<protein>
    <submittedName>
        <fullName evidence="3">Adhesin</fullName>
    </submittedName>
</protein>
<dbReference type="GO" id="GO:0005975">
    <property type="term" value="P:carbohydrate metabolic process"/>
    <property type="evidence" value="ECO:0007669"/>
    <property type="project" value="UniProtKB-ARBA"/>
</dbReference>
<feature type="compositionally biased region" description="Low complexity" evidence="1">
    <location>
        <begin position="172"/>
        <end position="191"/>
    </location>
</feature>
<keyword evidence="2" id="KW-0472">Membrane</keyword>
<comment type="caution">
    <text evidence="3">The sequence shown here is derived from an EMBL/GenBank/DDBJ whole genome shotgun (WGS) entry which is preliminary data.</text>
</comment>
<dbReference type="Gene3D" id="2.60.40.10">
    <property type="entry name" value="Immunoglobulins"/>
    <property type="match status" value="1"/>
</dbReference>
<organism evidence="3 4">
    <name type="scientific">Corynebacterium accolens</name>
    <dbReference type="NCBI Taxonomy" id="38284"/>
    <lineage>
        <taxon>Bacteria</taxon>
        <taxon>Bacillati</taxon>
        <taxon>Actinomycetota</taxon>
        <taxon>Actinomycetes</taxon>
        <taxon>Mycobacteriales</taxon>
        <taxon>Corynebacteriaceae</taxon>
        <taxon>Corynebacterium</taxon>
    </lineage>
</organism>
<feature type="compositionally biased region" description="Pro residues" evidence="1">
    <location>
        <begin position="155"/>
        <end position="171"/>
    </location>
</feature>